<evidence type="ECO:0000259" key="3">
    <source>
        <dbReference type="PROSITE" id="PS50878"/>
    </source>
</evidence>
<comment type="similarity">
    <text evidence="1">Belongs to the beta type-B retroviral polymerase family. HERV class-II K(HML-2) pol subfamily.</text>
</comment>
<comment type="caution">
    <text evidence="4">The sequence shown here is derived from an EMBL/GenBank/DDBJ whole genome shotgun (WGS) entry which is preliminary data.</text>
</comment>
<dbReference type="PANTHER" id="PTHR33064">
    <property type="entry name" value="POL PROTEIN"/>
    <property type="match status" value="1"/>
</dbReference>
<evidence type="ECO:0000256" key="1">
    <source>
        <dbReference type="ARBA" id="ARBA00010879"/>
    </source>
</evidence>
<accession>A0ABD0NIQ5</accession>
<gene>
    <name evidence="4" type="ORF">M9458_044990</name>
</gene>
<evidence type="ECO:0000313" key="5">
    <source>
        <dbReference type="Proteomes" id="UP001529510"/>
    </source>
</evidence>
<dbReference type="AlphaFoldDB" id="A0ABD0NIQ5"/>
<dbReference type="EC" id="3.1.26.4" evidence="2"/>
<dbReference type="InterPro" id="IPR043502">
    <property type="entry name" value="DNA/RNA_pol_sf"/>
</dbReference>
<dbReference type="Pfam" id="PF00078">
    <property type="entry name" value="RVT_1"/>
    <property type="match status" value="1"/>
</dbReference>
<organism evidence="4 5">
    <name type="scientific">Cirrhinus mrigala</name>
    <name type="common">Mrigala</name>
    <dbReference type="NCBI Taxonomy" id="683832"/>
    <lineage>
        <taxon>Eukaryota</taxon>
        <taxon>Metazoa</taxon>
        <taxon>Chordata</taxon>
        <taxon>Craniata</taxon>
        <taxon>Vertebrata</taxon>
        <taxon>Euteleostomi</taxon>
        <taxon>Actinopterygii</taxon>
        <taxon>Neopterygii</taxon>
        <taxon>Teleostei</taxon>
        <taxon>Ostariophysi</taxon>
        <taxon>Cypriniformes</taxon>
        <taxon>Cyprinidae</taxon>
        <taxon>Labeoninae</taxon>
        <taxon>Labeonini</taxon>
        <taxon>Cirrhinus</taxon>
    </lineage>
</organism>
<feature type="domain" description="Reverse transcriptase" evidence="3">
    <location>
        <begin position="1"/>
        <end position="60"/>
    </location>
</feature>
<dbReference type="InterPro" id="IPR041577">
    <property type="entry name" value="RT_RNaseH_2"/>
</dbReference>
<dbReference type="FunFam" id="3.30.70.270:FF:000020">
    <property type="entry name" value="Transposon Tf2-6 polyprotein-like Protein"/>
    <property type="match status" value="1"/>
</dbReference>
<reference evidence="4 5" key="1">
    <citation type="submission" date="2024-05" db="EMBL/GenBank/DDBJ databases">
        <title>Genome sequencing and assembly of Indian major carp, Cirrhinus mrigala (Hamilton, 1822).</title>
        <authorList>
            <person name="Mohindra V."/>
            <person name="Chowdhury L.M."/>
            <person name="Lal K."/>
            <person name="Jena J.K."/>
        </authorList>
    </citation>
    <scope>NUCLEOTIDE SEQUENCE [LARGE SCALE GENOMIC DNA]</scope>
    <source>
        <strain evidence="4">CM1030</strain>
        <tissue evidence="4">Blood</tissue>
    </source>
</reference>
<dbReference type="PROSITE" id="PS50878">
    <property type="entry name" value="RT_POL"/>
    <property type="match status" value="1"/>
</dbReference>
<dbReference type="InterPro" id="IPR000477">
    <property type="entry name" value="RT_dom"/>
</dbReference>
<dbReference type="Pfam" id="PF17919">
    <property type="entry name" value="RT_RNaseH_2"/>
    <property type="match status" value="1"/>
</dbReference>
<dbReference type="PANTHER" id="PTHR33064:SF37">
    <property type="entry name" value="RIBONUCLEASE H"/>
    <property type="match status" value="1"/>
</dbReference>
<dbReference type="GO" id="GO:0004523">
    <property type="term" value="F:RNA-DNA hybrid ribonuclease activity"/>
    <property type="evidence" value="ECO:0007669"/>
    <property type="project" value="UniProtKB-EC"/>
</dbReference>
<dbReference type="CDD" id="cd09274">
    <property type="entry name" value="RNase_HI_RT_Ty3"/>
    <property type="match status" value="1"/>
</dbReference>
<evidence type="ECO:0000256" key="2">
    <source>
        <dbReference type="ARBA" id="ARBA00012180"/>
    </source>
</evidence>
<dbReference type="FunFam" id="3.10.20.370:FF:000003">
    <property type="entry name" value="Transposon Tf2-6 polyprotein"/>
    <property type="match status" value="1"/>
</dbReference>
<dbReference type="Gene3D" id="3.10.20.370">
    <property type="match status" value="1"/>
</dbReference>
<sequence length="344" mass="39557">MLNQFVIIYIDDILIYSPSPQDHHRHVTQVFQHLREHHLYLKAEKCEFYKTTIRFLRYIITPAGVQIHQRKVDAVRNWPPPTTIKERQRFLGFANFYRRFISHYSQLSALLTSLICQGNKNLSWTPEACQAFQDLKQTFCAAPALTHPDPNLRFVVEVDAATLGVGAVLSQWRGEPPVLHPCAFFSKKLSPVEQNYDVGNRELLAIKLALEEWRHWLEGAQFPFQVITDHNISEKPKDSFSPRYVALFQHVFRIFGLPEDIVSHRGPQILLIIRSLRQLVIRVPSLDEWPDRAEDPGDWTVSPGLLPRTSGHLEPVPTLGQNSLREDTTSLTHVCLVSSHHCSP</sequence>
<dbReference type="InterPro" id="IPR051320">
    <property type="entry name" value="Viral_Replic_Matur_Polypro"/>
</dbReference>
<name>A0ABD0NIQ5_CIRMR</name>
<dbReference type="InterPro" id="IPR043128">
    <property type="entry name" value="Rev_trsase/Diguanyl_cyclase"/>
</dbReference>
<feature type="non-terminal residue" evidence="4">
    <location>
        <position position="344"/>
    </location>
</feature>
<dbReference type="EMBL" id="JAMKFB020000022">
    <property type="protein sequence ID" value="KAL0161265.1"/>
    <property type="molecule type" value="Genomic_DNA"/>
</dbReference>
<protein>
    <recommendedName>
        <fullName evidence="2">ribonuclease H</fullName>
        <ecNumber evidence="2">3.1.26.4</ecNumber>
    </recommendedName>
</protein>
<keyword evidence="5" id="KW-1185">Reference proteome</keyword>
<dbReference type="Gene3D" id="3.30.70.270">
    <property type="match status" value="2"/>
</dbReference>
<evidence type="ECO:0000313" key="4">
    <source>
        <dbReference type="EMBL" id="KAL0161265.1"/>
    </source>
</evidence>
<dbReference type="Proteomes" id="UP001529510">
    <property type="component" value="Unassembled WGS sequence"/>
</dbReference>
<proteinExistence type="inferred from homology"/>
<dbReference type="SUPFAM" id="SSF56672">
    <property type="entry name" value="DNA/RNA polymerases"/>
    <property type="match status" value="1"/>
</dbReference>